<accession>A0ABN5PKN1</accession>
<dbReference type="Proteomes" id="UP000262832">
    <property type="component" value="Plasmid pVa1"/>
</dbReference>
<name>A0ABN5PKN1_9VIBR</name>
<dbReference type="PANTHER" id="PTHR22572">
    <property type="entry name" value="SUGAR-1-PHOSPHATE GUANYL TRANSFERASE"/>
    <property type="match status" value="1"/>
</dbReference>
<sequence>MVSSTNSITAIVLCGGLGTRLRSVSRSLPKPMVPVANRPFLEYILDYLIVQGVVRVVLAVSYKKEIIIEHFGSKYRNLAISYSIESNPLGTGGAVKKAIEQIIPCPEQLILIINGDTFVEYSLSDMVSKCKEKHADFVMALKDMDDTSRYGRVKVEHHNITEFEEKKSGYKGLINAGIYLFHPSLYKAFPKSDTFSFENDFLESFIRNHDVQPSISDGYFIDIGVPEDYQKAQEDFEYTNLAWKAP</sequence>
<evidence type="ECO:0000259" key="1">
    <source>
        <dbReference type="Pfam" id="PF00483"/>
    </source>
</evidence>
<dbReference type="InterPro" id="IPR029044">
    <property type="entry name" value="Nucleotide-diphossugar_trans"/>
</dbReference>
<dbReference type="EMBL" id="CP032095">
    <property type="protein sequence ID" value="AXY03747.1"/>
    <property type="molecule type" value="Genomic_DNA"/>
</dbReference>
<evidence type="ECO:0000313" key="2">
    <source>
        <dbReference type="EMBL" id="AXY03747.1"/>
    </source>
</evidence>
<dbReference type="Gene3D" id="3.90.550.10">
    <property type="entry name" value="Spore Coat Polysaccharide Biosynthesis Protein SpsA, Chain A"/>
    <property type="match status" value="1"/>
</dbReference>
<dbReference type="CDD" id="cd06915">
    <property type="entry name" value="NTP_transferase_WcbM_like"/>
    <property type="match status" value="1"/>
</dbReference>
<protein>
    <submittedName>
        <fullName evidence="2">D-glycero-D-manno-heptose 1-phosphate guanosyltransferase</fullName>
    </submittedName>
</protein>
<keyword evidence="2" id="KW-0614">Plasmid</keyword>
<dbReference type="Pfam" id="PF00483">
    <property type="entry name" value="NTP_transferase"/>
    <property type="match status" value="1"/>
</dbReference>
<evidence type="ECO:0000313" key="3">
    <source>
        <dbReference type="Proteomes" id="UP000262832"/>
    </source>
</evidence>
<organism evidence="2 3">
    <name type="scientific">Vibrio alfacsensis</name>
    <dbReference type="NCBI Taxonomy" id="1074311"/>
    <lineage>
        <taxon>Bacteria</taxon>
        <taxon>Pseudomonadati</taxon>
        <taxon>Pseudomonadota</taxon>
        <taxon>Gammaproteobacteria</taxon>
        <taxon>Vibrionales</taxon>
        <taxon>Vibrionaceae</taxon>
        <taxon>Vibrio</taxon>
    </lineage>
</organism>
<dbReference type="SUPFAM" id="SSF53448">
    <property type="entry name" value="Nucleotide-diphospho-sugar transferases"/>
    <property type="match status" value="1"/>
</dbReference>
<dbReference type="InterPro" id="IPR050486">
    <property type="entry name" value="Mannose-1P_guanyltransferase"/>
</dbReference>
<reference evidence="2 3" key="1">
    <citation type="submission" date="2018-08" db="EMBL/GenBank/DDBJ databases">
        <title>Genomic taxonomy of the Vibrionaceae family.</title>
        <authorList>
            <person name="Gomez-Gil B."/>
            <person name="Tanaka M."/>
            <person name="Sawabe T."/>
            <person name="Enciso-Ibarra K."/>
        </authorList>
    </citation>
    <scope>NUCLEOTIDE SEQUENCE [LARGE SCALE GENOMIC DNA]</scope>
    <source>
        <strain evidence="2 3">CAIM 1831</strain>
        <plasmid evidence="3">pva1</plasmid>
    </source>
</reference>
<proteinExistence type="predicted"/>
<keyword evidence="3" id="KW-1185">Reference proteome</keyword>
<gene>
    <name evidence="2" type="ORF">D1115_23000</name>
</gene>
<dbReference type="InterPro" id="IPR005835">
    <property type="entry name" value="NTP_transferase_dom"/>
</dbReference>
<geneLocation type="plasmid" evidence="3">
    <name>pva1</name>
</geneLocation>
<feature type="domain" description="Nucleotidyl transferase" evidence="1">
    <location>
        <begin position="10"/>
        <end position="236"/>
    </location>
</feature>